<feature type="compositionally biased region" description="Basic and acidic residues" evidence="1">
    <location>
        <begin position="165"/>
        <end position="179"/>
    </location>
</feature>
<reference evidence="3" key="1">
    <citation type="journal article" date="2013" name="J. Plant Res.">
        <title>Effect of fungi and light on seed germination of three Opuntia species from semiarid lands of central Mexico.</title>
        <authorList>
            <person name="Delgado-Sanchez P."/>
            <person name="Jimenez-Bremont J.F."/>
            <person name="Guerrero-Gonzalez Mde L."/>
            <person name="Flores J."/>
        </authorList>
    </citation>
    <scope>NUCLEOTIDE SEQUENCE</scope>
    <source>
        <tissue evidence="3">Cladode</tissue>
    </source>
</reference>
<evidence type="ECO:0000313" key="3">
    <source>
        <dbReference type="EMBL" id="MBA4621684.1"/>
    </source>
</evidence>
<proteinExistence type="predicted"/>
<organism evidence="3">
    <name type="scientific">Opuntia streptacantha</name>
    <name type="common">Prickly pear cactus</name>
    <name type="synonym">Opuntia cardona</name>
    <dbReference type="NCBI Taxonomy" id="393608"/>
    <lineage>
        <taxon>Eukaryota</taxon>
        <taxon>Viridiplantae</taxon>
        <taxon>Streptophyta</taxon>
        <taxon>Embryophyta</taxon>
        <taxon>Tracheophyta</taxon>
        <taxon>Spermatophyta</taxon>
        <taxon>Magnoliopsida</taxon>
        <taxon>eudicotyledons</taxon>
        <taxon>Gunneridae</taxon>
        <taxon>Pentapetalae</taxon>
        <taxon>Caryophyllales</taxon>
        <taxon>Cactineae</taxon>
        <taxon>Cactaceae</taxon>
        <taxon>Opuntioideae</taxon>
        <taxon>Opuntia</taxon>
    </lineage>
</organism>
<dbReference type="EMBL" id="GISG01034923">
    <property type="protein sequence ID" value="MBA4621684.1"/>
    <property type="molecule type" value="Transcribed_RNA"/>
</dbReference>
<accession>A0A7C9CR74</accession>
<sequence>MEKGKMKEISEDKKTQFRWSKPMSKELLKFLADEVKKGNRPNNFFKTSSFVAAANMISKKFDIKYLPDHVENHLRIVKNAWGIIAKLRNQSGCGWDENMKMIRMSPDVYNTYVEANPTHEKFLNKKIDMYDEMAVVVGKDVARGSCTKSFEDIVQTCEETINVEDKDNGDSETVKENDKQSTSSVPVESRRGRKRAHEDDSDLQNISAQMGEVVAALQRISKSKLDVDFLYQEVMRIEGFEEEFLGSAFDHLVERENLGKGFLAKNDRLKRIWLEKFKESN</sequence>
<protein>
    <recommendedName>
        <fullName evidence="2">Myb/SANT-like domain-containing protein</fullName>
    </recommendedName>
</protein>
<dbReference type="Pfam" id="PF12776">
    <property type="entry name" value="Myb_DNA-bind_3"/>
    <property type="match status" value="1"/>
</dbReference>
<reference evidence="3" key="2">
    <citation type="submission" date="2020-07" db="EMBL/GenBank/DDBJ databases">
        <authorList>
            <person name="Vera ALvarez R."/>
            <person name="Arias-Moreno D.M."/>
            <person name="Jimenez-Jacinto V."/>
            <person name="Jimenez-Bremont J.F."/>
            <person name="Swaminathan K."/>
            <person name="Moose S.P."/>
            <person name="Guerrero-Gonzalez M.L."/>
            <person name="Marino-Ramirez L."/>
            <person name="Landsman D."/>
            <person name="Rodriguez-Kessler M."/>
            <person name="Delgado-Sanchez P."/>
        </authorList>
    </citation>
    <scope>NUCLEOTIDE SEQUENCE</scope>
    <source>
        <tissue evidence="3">Cladode</tissue>
    </source>
</reference>
<dbReference type="InterPro" id="IPR024752">
    <property type="entry name" value="Myb/SANT-like_dom"/>
</dbReference>
<evidence type="ECO:0000256" key="1">
    <source>
        <dbReference type="SAM" id="MobiDB-lite"/>
    </source>
</evidence>
<feature type="region of interest" description="Disordered" evidence="1">
    <location>
        <begin position="165"/>
        <end position="202"/>
    </location>
</feature>
<evidence type="ECO:0000259" key="2">
    <source>
        <dbReference type="Pfam" id="PF12776"/>
    </source>
</evidence>
<name>A0A7C9CR74_OPUST</name>
<dbReference type="AlphaFoldDB" id="A0A7C9CR74"/>
<dbReference type="PANTHER" id="PTHR46929:SF23">
    <property type="entry name" value="L10-INTERACTING MYB DOMAIN-CONTAINING PROTEIN-LIKE"/>
    <property type="match status" value="1"/>
</dbReference>
<feature type="domain" description="Myb/SANT-like" evidence="2">
    <location>
        <begin position="18"/>
        <end position="112"/>
    </location>
</feature>
<dbReference type="PANTHER" id="PTHR46929">
    <property type="entry name" value="EXPRESSED PROTEIN"/>
    <property type="match status" value="1"/>
</dbReference>